<reference evidence="2" key="1">
    <citation type="journal article" date="2022" name="Mol. Ecol. Resour.">
        <title>The genomes of chicory, endive, great burdock and yacon provide insights into Asteraceae palaeo-polyploidization history and plant inulin production.</title>
        <authorList>
            <person name="Fan W."/>
            <person name="Wang S."/>
            <person name="Wang H."/>
            <person name="Wang A."/>
            <person name="Jiang F."/>
            <person name="Liu H."/>
            <person name="Zhao H."/>
            <person name="Xu D."/>
            <person name="Zhang Y."/>
        </authorList>
    </citation>
    <scope>NUCLEOTIDE SEQUENCE [LARGE SCALE GENOMIC DNA]</scope>
    <source>
        <strain evidence="2">cv. Yunnan</strain>
    </source>
</reference>
<sequence length="117" mass="12966">MCPGLNSDDSDFVSGQNGIRESLTEDEEDENVVIEFPKGDGEGEYEFGDGDIFEAPAFETNLDTGSVGLGVEKQTYAWKFFKGSGSCLAEDVHHRQTWSDMYDLSCKVQGRQEVVCH</sequence>
<gene>
    <name evidence="1" type="ORF">L1987_38139</name>
</gene>
<accession>A0ACB9HIE1</accession>
<proteinExistence type="predicted"/>
<reference evidence="1 2" key="2">
    <citation type="journal article" date="2022" name="Mol. Ecol. Resour.">
        <title>The genomes of chicory, endive, great burdock and yacon provide insights into Asteraceae paleo-polyploidization history and plant inulin production.</title>
        <authorList>
            <person name="Fan W."/>
            <person name="Wang S."/>
            <person name="Wang H."/>
            <person name="Wang A."/>
            <person name="Jiang F."/>
            <person name="Liu H."/>
            <person name="Zhao H."/>
            <person name="Xu D."/>
            <person name="Zhang Y."/>
        </authorList>
    </citation>
    <scope>NUCLEOTIDE SEQUENCE [LARGE SCALE GENOMIC DNA]</scope>
    <source>
        <strain evidence="2">cv. Yunnan</strain>
        <tissue evidence="1">Leaves</tissue>
    </source>
</reference>
<dbReference type="EMBL" id="CM042029">
    <property type="protein sequence ID" value="KAI3795484.1"/>
    <property type="molecule type" value="Genomic_DNA"/>
</dbReference>
<keyword evidence="2" id="KW-1185">Reference proteome</keyword>
<evidence type="ECO:0000313" key="1">
    <source>
        <dbReference type="EMBL" id="KAI3795484.1"/>
    </source>
</evidence>
<comment type="caution">
    <text evidence="1">The sequence shown here is derived from an EMBL/GenBank/DDBJ whole genome shotgun (WGS) entry which is preliminary data.</text>
</comment>
<dbReference type="Proteomes" id="UP001056120">
    <property type="component" value="Linkage Group LG12"/>
</dbReference>
<name>A0ACB9HIE1_9ASTR</name>
<evidence type="ECO:0000313" key="2">
    <source>
        <dbReference type="Proteomes" id="UP001056120"/>
    </source>
</evidence>
<organism evidence="1 2">
    <name type="scientific">Smallanthus sonchifolius</name>
    <dbReference type="NCBI Taxonomy" id="185202"/>
    <lineage>
        <taxon>Eukaryota</taxon>
        <taxon>Viridiplantae</taxon>
        <taxon>Streptophyta</taxon>
        <taxon>Embryophyta</taxon>
        <taxon>Tracheophyta</taxon>
        <taxon>Spermatophyta</taxon>
        <taxon>Magnoliopsida</taxon>
        <taxon>eudicotyledons</taxon>
        <taxon>Gunneridae</taxon>
        <taxon>Pentapetalae</taxon>
        <taxon>asterids</taxon>
        <taxon>campanulids</taxon>
        <taxon>Asterales</taxon>
        <taxon>Asteraceae</taxon>
        <taxon>Asteroideae</taxon>
        <taxon>Heliantheae alliance</taxon>
        <taxon>Millerieae</taxon>
        <taxon>Smallanthus</taxon>
    </lineage>
</organism>
<protein>
    <submittedName>
        <fullName evidence="1">Uncharacterized protein</fullName>
    </submittedName>
</protein>